<protein>
    <submittedName>
        <fullName evidence="2">Uncharacterized protein</fullName>
    </submittedName>
</protein>
<evidence type="ECO:0000313" key="3">
    <source>
        <dbReference type="Proteomes" id="UP001233172"/>
    </source>
</evidence>
<keyword evidence="3" id="KW-1185">Reference proteome</keyword>
<accession>A0AAD8AXR9</accession>
<reference evidence="2" key="1">
    <citation type="journal article" date="2023" name="PLoS Negl. Trop. Dis.">
        <title>A genome sequence for Biomphalaria pfeifferi, the major vector snail for the human-infecting parasite Schistosoma mansoni.</title>
        <authorList>
            <person name="Bu L."/>
            <person name="Lu L."/>
            <person name="Laidemitt M.R."/>
            <person name="Zhang S.M."/>
            <person name="Mutuku M."/>
            <person name="Mkoji G."/>
            <person name="Steinauer M."/>
            <person name="Loker E.S."/>
        </authorList>
    </citation>
    <scope>NUCLEOTIDE SEQUENCE</scope>
    <source>
        <strain evidence="2">KasaAsao</strain>
    </source>
</reference>
<name>A0AAD8AXR9_BIOPF</name>
<evidence type="ECO:0000256" key="1">
    <source>
        <dbReference type="SAM" id="MobiDB-lite"/>
    </source>
</evidence>
<gene>
    <name evidence="2" type="ORF">Bpfe_026166</name>
</gene>
<proteinExistence type="predicted"/>
<dbReference type="EMBL" id="JASAOG010000199">
    <property type="protein sequence ID" value="KAK0044371.1"/>
    <property type="molecule type" value="Genomic_DNA"/>
</dbReference>
<evidence type="ECO:0000313" key="2">
    <source>
        <dbReference type="EMBL" id="KAK0044371.1"/>
    </source>
</evidence>
<feature type="region of interest" description="Disordered" evidence="1">
    <location>
        <begin position="1"/>
        <end position="69"/>
    </location>
</feature>
<sequence>MSGYNQEKSEGKKSGKSRENKRDTKYEDDMYPRYDSSRENNRVKVNAFRSSSESDQSEHDQCYRRKDYK</sequence>
<organism evidence="2 3">
    <name type="scientific">Biomphalaria pfeifferi</name>
    <name type="common">Bloodfluke planorb</name>
    <name type="synonym">Freshwater snail</name>
    <dbReference type="NCBI Taxonomy" id="112525"/>
    <lineage>
        <taxon>Eukaryota</taxon>
        <taxon>Metazoa</taxon>
        <taxon>Spiralia</taxon>
        <taxon>Lophotrochozoa</taxon>
        <taxon>Mollusca</taxon>
        <taxon>Gastropoda</taxon>
        <taxon>Heterobranchia</taxon>
        <taxon>Euthyneura</taxon>
        <taxon>Panpulmonata</taxon>
        <taxon>Hygrophila</taxon>
        <taxon>Lymnaeoidea</taxon>
        <taxon>Planorbidae</taxon>
        <taxon>Biomphalaria</taxon>
    </lineage>
</organism>
<feature type="compositionally biased region" description="Basic and acidic residues" evidence="1">
    <location>
        <begin position="56"/>
        <end position="69"/>
    </location>
</feature>
<dbReference type="Proteomes" id="UP001233172">
    <property type="component" value="Unassembled WGS sequence"/>
</dbReference>
<dbReference type="AlphaFoldDB" id="A0AAD8AXR9"/>
<feature type="compositionally biased region" description="Basic and acidic residues" evidence="1">
    <location>
        <begin position="7"/>
        <end position="42"/>
    </location>
</feature>
<comment type="caution">
    <text evidence="2">The sequence shown here is derived from an EMBL/GenBank/DDBJ whole genome shotgun (WGS) entry which is preliminary data.</text>
</comment>
<reference evidence="2" key="2">
    <citation type="submission" date="2023-04" db="EMBL/GenBank/DDBJ databases">
        <authorList>
            <person name="Bu L."/>
            <person name="Lu L."/>
            <person name="Laidemitt M.R."/>
            <person name="Zhang S.M."/>
            <person name="Mutuku M."/>
            <person name="Mkoji G."/>
            <person name="Steinauer M."/>
            <person name="Loker E.S."/>
        </authorList>
    </citation>
    <scope>NUCLEOTIDE SEQUENCE</scope>
    <source>
        <strain evidence="2">KasaAsao</strain>
        <tissue evidence="2">Whole Snail</tissue>
    </source>
</reference>